<keyword evidence="3" id="KW-1185">Reference proteome</keyword>
<evidence type="ECO:0000313" key="3">
    <source>
        <dbReference type="Proteomes" id="UP000193922"/>
    </source>
</evidence>
<dbReference type="RefSeq" id="XP_040744207.1">
    <property type="nucleotide sequence ID" value="XM_040883387.1"/>
</dbReference>
<accession>A0A1Y1WBC9</accession>
<dbReference type="GeneID" id="63800035"/>
<feature type="compositionally biased region" description="Low complexity" evidence="1">
    <location>
        <begin position="380"/>
        <end position="390"/>
    </location>
</feature>
<dbReference type="OrthoDB" id="2272836at2759"/>
<feature type="compositionally biased region" description="Basic and acidic residues" evidence="1">
    <location>
        <begin position="416"/>
        <end position="433"/>
    </location>
</feature>
<comment type="caution">
    <text evidence="2">The sequence shown here is derived from an EMBL/GenBank/DDBJ whole genome shotgun (WGS) entry which is preliminary data.</text>
</comment>
<feature type="region of interest" description="Disordered" evidence="1">
    <location>
        <begin position="1"/>
        <end position="48"/>
    </location>
</feature>
<dbReference type="Proteomes" id="UP000193922">
    <property type="component" value="Unassembled WGS sequence"/>
</dbReference>
<feature type="region of interest" description="Disordered" evidence="1">
    <location>
        <begin position="325"/>
        <end position="466"/>
    </location>
</feature>
<name>A0A1Y1WBC9_9FUNG</name>
<organism evidence="2 3">
    <name type="scientific">Linderina pennispora</name>
    <dbReference type="NCBI Taxonomy" id="61395"/>
    <lineage>
        <taxon>Eukaryota</taxon>
        <taxon>Fungi</taxon>
        <taxon>Fungi incertae sedis</taxon>
        <taxon>Zoopagomycota</taxon>
        <taxon>Kickxellomycotina</taxon>
        <taxon>Kickxellomycetes</taxon>
        <taxon>Kickxellales</taxon>
        <taxon>Kickxellaceae</taxon>
        <taxon>Linderina</taxon>
    </lineage>
</organism>
<gene>
    <name evidence="2" type="ORF">DL89DRAFT_136825</name>
</gene>
<feature type="compositionally biased region" description="Polar residues" evidence="1">
    <location>
        <begin position="237"/>
        <end position="249"/>
    </location>
</feature>
<feature type="region of interest" description="Disordered" evidence="1">
    <location>
        <begin position="216"/>
        <end position="255"/>
    </location>
</feature>
<protein>
    <submittedName>
        <fullName evidence="2">Uncharacterized protein</fullName>
    </submittedName>
</protein>
<feature type="region of interest" description="Disordered" evidence="1">
    <location>
        <begin position="286"/>
        <end position="312"/>
    </location>
</feature>
<dbReference type="AlphaFoldDB" id="A0A1Y1WBC9"/>
<evidence type="ECO:0000313" key="2">
    <source>
        <dbReference type="EMBL" id="ORX70628.1"/>
    </source>
</evidence>
<feature type="compositionally biased region" description="Basic residues" evidence="1">
    <location>
        <begin position="1"/>
        <end position="17"/>
    </location>
</feature>
<feature type="compositionally biased region" description="Polar residues" evidence="1">
    <location>
        <begin position="286"/>
        <end position="295"/>
    </location>
</feature>
<evidence type="ECO:0000256" key="1">
    <source>
        <dbReference type="SAM" id="MobiDB-lite"/>
    </source>
</evidence>
<feature type="compositionally biased region" description="Acidic residues" evidence="1">
    <location>
        <begin position="391"/>
        <end position="405"/>
    </location>
</feature>
<proteinExistence type="predicted"/>
<dbReference type="EMBL" id="MCFD01000005">
    <property type="protein sequence ID" value="ORX70628.1"/>
    <property type="molecule type" value="Genomic_DNA"/>
</dbReference>
<reference evidence="2 3" key="1">
    <citation type="submission" date="2016-07" db="EMBL/GenBank/DDBJ databases">
        <title>Pervasive Adenine N6-methylation of Active Genes in Fungi.</title>
        <authorList>
            <consortium name="DOE Joint Genome Institute"/>
            <person name="Mondo S.J."/>
            <person name="Dannebaum R.O."/>
            <person name="Kuo R.C."/>
            <person name="Labutti K."/>
            <person name="Haridas S."/>
            <person name="Kuo A."/>
            <person name="Salamov A."/>
            <person name="Ahrendt S.R."/>
            <person name="Lipzen A."/>
            <person name="Sullivan W."/>
            <person name="Andreopoulos W.B."/>
            <person name="Clum A."/>
            <person name="Lindquist E."/>
            <person name="Daum C."/>
            <person name="Ramamoorthy G.K."/>
            <person name="Gryganskyi A."/>
            <person name="Culley D."/>
            <person name="Magnuson J.K."/>
            <person name="James T.Y."/>
            <person name="O'Malley M.A."/>
            <person name="Stajich J.E."/>
            <person name="Spatafora J.W."/>
            <person name="Visel A."/>
            <person name="Grigoriev I.V."/>
        </authorList>
    </citation>
    <scope>NUCLEOTIDE SEQUENCE [LARGE SCALE GENOMIC DNA]</scope>
    <source>
        <strain evidence="2 3">ATCC 12442</strain>
    </source>
</reference>
<sequence length="466" mass="50710">MATRRQPSRAQRRRHRPLQPSKGKAPGSRHSTGKAPAIIPPMAFVPPHSDNEHSLTRLIELYGEQSDLLRIVLSAKSEQDRARAEYERRVQEELRYETRRLEFEMMLHHNYFKQQDREHEEKRHLLMPTPKGPMTAHRSDVVLHSPLPPSHPLQQQQQQQQHSIAYHPEAPMVPVGYGVATPSHDPYNMRSYHHPDTPGGLDAHMSANPFAFFKQPLGPPIHHPSAYPTPTAEHHMQQQQLPPTPSHDSLASRPLAPGATASARLGIKDRRAVPPAVSGLSVRISASNGVSSDSPRSAPVDGPNPLKRKISHDEVIMALRRKVMSKGNPLYQHRPGQQQKRGAGSFAKPQVPEPAKAKAKDAESSQPARGSALAISTDVSAAAALGSSSSSDEESDDEADADDEGAAASNEQSPDAVKKPAERAAEKAAEKAATKNAAVKAHTRLPSISVITEGVEAAAGNGQKED</sequence>